<dbReference type="GeneID" id="30964916"/>
<dbReference type="GO" id="GO:0055085">
    <property type="term" value="P:transmembrane transport"/>
    <property type="evidence" value="ECO:0007669"/>
    <property type="project" value="InterPro"/>
</dbReference>
<evidence type="ECO:0000256" key="2">
    <source>
        <dbReference type="ARBA" id="ARBA00022692"/>
    </source>
</evidence>
<dbReference type="InterPro" id="IPR004776">
    <property type="entry name" value="Mem_transp_PIN-like"/>
</dbReference>
<dbReference type="AlphaFoldDB" id="A0A1D2VRT0"/>
<dbReference type="PANTHER" id="PTHR31794:SF2">
    <property type="entry name" value="AUXIN EFFLUX TRANSPORTER FAMILY PROTEIN (EUROFUNG)"/>
    <property type="match status" value="1"/>
</dbReference>
<keyword evidence="2 5" id="KW-0812">Transmembrane</keyword>
<proteinExistence type="predicted"/>
<feature type="transmembrane region" description="Helical" evidence="5">
    <location>
        <begin position="382"/>
        <end position="398"/>
    </location>
</feature>
<feature type="transmembrane region" description="Helical" evidence="5">
    <location>
        <begin position="346"/>
        <end position="370"/>
    </location>
</feature>
<evidence type="ECO:0000256" key="1">
    <source>
        <dbReference type="ARBA" id="ARBA00004141"/>
    </source>
</evidence>
<keyword evidence="4 5" id="KW-0472">Membrane</keyword>
<accession>A0A1D2VRT0</accession>
<evidence type="ECO:0000313" key="7">
    <source>
        <dbReference type="Proteomes" id="UP000095038"/>
    </source>
</evidence>
<reference evidence="7" key="1">
    <citation type="submission" date="2016-05" db="EMBL/GenBank/DDBJ databases">
        <title>Comparative genomics of biotechnologically important yeasts.</title>
        <authorList>
            <consortium name="DOE Joint Genome Institute"/>
            <person name="Riley R."/>
            <person name="Haridas S."/>
            <person name="Wolfe K.H."/>
            <person name="Lopes M.R."/>
            <person name="Hittinger C.T."/>
            <person name="Goker M."/>
            <person name="Salamov A."/>
            <person name="Wisecaver J."/>
            <person name="Long T.M."/>
            <person name="Aerts A.L."/>
            <person name="Barry K."/>
            <person name="Choi C."/>
            <person name="Clum A."/>
            <person name="Coughlan A.Y."/>
            <person name="Deshpande S."/>
            <person name="Douglass A.P."/>
            <person name="Hanson S.J."/>
            <person name="Klenk H.-P."/>
            <person name="Labutti K."/>
            <person name="Lapidus A."/>
            <person name="Lindquist E."/>
            <person name="Lipzen A."/>
            <person name="Meier-Kolthoff J.P."/>
            <person name="Ohm R.A."/>
            <person name="Otillar R.P."/>
            <person name="Pangilinan J."/>
            <person name="Peng Y."/>
            <person name="Rokas A."/>
            <person name="Rosa C.A."/>
            <person name="Scheuner C."/>
            <person name="Sibirny A.A."/>
            <person name="Slot J.C."/>
            <person name="Stielow J.B."/>
            <person name="Sun H."/>
            <person name="Kurtzman C.P."/>
            <person name="Blackwell M."/>
            <person name="Grigoriev I.V."/>
            <person name="Jeffries T.W."/>
        </authorList>
    </citation>
    <scope>NUCLEOTIDE SEQUENCE [LARGE SCALE GENOMIC DNA]</scope>
    <source>
        <strain evidence="7">DSM 1968</strain>
    </source>
</reference>
<protein>
    <submittedName>
        <fullName evidence="6">Auxin efflux carrier</fullName>
    </submittedName>
</protein>
<name>A0A1D2VRT0_9ASCO</name>
<evidence type="ECO:0000256" key="3">
    <source>
        <dbReference type="ARBA" id="ARBA00022989"/>
    </source>
</evidence>
<feature type="transmembrane region" description="Helical" evidence="5">
    <location>
        <begin position="111"/>
        <end position="131"/>
    </location>
</feature>
<keyword evidence="7" id="KW-1185">Reference proteome</keyword>
<dbReference type="RefSeq" id="XP_020050606.1">
    <property type="nucleotide sequence ID" value="XM_020191280.1"/>
</dbReference>
<dbReference type="PANTHER" id="PTHR31794">
    <property type="entry name" value="AUXIN EFFLUX TRANSPORTER FAMILY PROTEIN (EUROFUNG)"/>
    <property type="match status" value="1"/>
</dbReference>
<dbReference type="EMBL" id="KV454475">
    <property type="protein sequence ID" value="ODV64299.1"/>
    <property type="molecule type" value="Genomic_DNA"/>
</dbReference>
<evidence type="ECO:0000256" key="4">
    <source>
        <dbReference type="ARBA" id="ARBA00023136"/>
    </source>
</evidence>
<dbReference type="Proteomes" id="UP000095038">
    <property type="component" value="Unassembled WGS sequence"/>
</dbReference>
<feature type="transmembrane region" description="Helical" evidence="5">
    <location>
        <begin position="272"/>
        <end position="290"/>
    </location>
</feature>
<dbReference type="GO" id="GO:0016020">
    <property type="term" value="C:membrane"/>
    <property type="evidence" value="ECO:0007669"/>
    <property type="project" value="UniProtKB-SubCell"/>
</dbReference>
<feature type="transmembrane region" description="Helical" evidence="5">
    <location>
        <begin position="79"/>
        <end position="99"/>
    </location>
</feature>
<dbReference type="Pfam" id="PF03547">
    <property type="entry name" value="Mem_trans"/>
    <property type="match status" value="1"/>
</dbReference>
<organism evidence="6 7">
    <name type="scientific">Ascoidea rubescens DSM 1968</name>
    <dbReference type="NCBI Taxonomy" id="1344418"/>
    <lineage>
        <taxon>Eukaryota</taxon>
        <taxon>Fungi</taxon>
        <taxon>Dikarya</taxon>
        <taxon>Ascomycota</taxon>
        <taxon>Saccharomycotina</taxon>
        <taxon>Saccharomycetes</taxon>
        <taxon>Ascoideaceae</taxon>
        <taxon>Ascoidea</taxon>
    </lineage>
</organism>
<evidence type="ECO:0000256" key="5">
    <source>
        <dbReference type="SAM" id="Phobius"/>
    </source>
</evidence>
<comment type="subcellular location">
    <subcellularLocation>
        <location evidence="1">Membrane</location>
        <topology evidence="1">Multi-pass membrane protein</topology>
    </subcellularLocation>
</comment>
<feature type="transmembrane region" description="Helical" evidence="5">
    <location>
        <begin position="14"/>
        <end position="36"/>
    </location>
</feature>
<dbReference type="OrthoDB" id="2499604at2759"/>
<dbReference type="InParanoid" id="A0A1D2VRT0"/>
<feature type="transmembrane region" description="Helical" evidence="5">
    <location>
        <begin position="418"/>
        <end position="444"/>
    </location>
</feature>
<gene>
    <name evidence="6" type="ORF">ASCRUDRAFT_6142</name>
</gene>
<feature type="transmembrane region" description="Helical" evidence="5">
    <location>
        <begin position="48"/>
        <end position="67"/>
    </location>
</feature>
<dbReference type="GO" id="GO:0005783">
    <property type="term" value="C:endoplasmic reticulum"/>
    <property type="evidence" value="ECO:0007669"/>
    <property type="project" value="TreeGrafter"/>
</dbReference>
<evidence type="ECO:0000313" key="6">
    <source>
        <dbReference type="EMBL" id="ODV64299.1"/>
    </source>
</evidence>
<feature type="transmembrane region" description="Helical" evidence="5">
    <location>
        <begin position="302"/>
        <end position="326"/>
    </location>
</feature>
<sequence>MIENFSEGLSYFQISYLTFQAVTEILIICLSGYVAAKFNLINSTTQKQISKLNISIFTPALIFIQLAQSLSLKKFLELSIIPIFFTLSSVTSYFCSRIVSSILKLNKSETGFVIANSVFPNSFALPVSLILSLCSTLPNLTWDKLPNDDAAQMASRTVLYLLIYNQLGQILRWSWGYNTLLKKVDNNELYHLDDPNFIPNDSERNLDDALSLDNSIFKGISSSKVPITTTISNDKLNPTESTPLLISSASSSFSSSSLYSTLNKIKTKVLQYMNPPLYAMIAAMIISLLPRVRKILFENNGFLNSTIVLATDQLGALAVPLVLIILGANLYPSNDVPSATPYYNRLVFGSLISRMLLPATILVPLTFLIVKYLSIPNATDPVFLLCAFVLIFCPPALQVSQICQINEIYQKEMAGVLFWSYVIFTLPAIIFAVLLASQALNFLFNILLE</sequence>
<keyword evidence="3 5" id="KW-1133">Transmembrane helix</keyword>
<dbReference type="STRING" id="1344418.A0A1D2VRT0"/>